<accession>A0A6L6WWF7</accession>
<protein>
    <submittedName>
        <fullName evidence="2">Uncharacterized protein</fullName>
    </submittedName>
</protein>
<feature type="region of interest" description="Disordered" evidence="1">
    <location>
        <begin position="466"/>
        <end position="506"/>
    </location>
</feature>
<feature type="compositionally biased region" description="Low complexity" evidence="1">
    <location>
        <begin position="251"/>
        <end position="271"/>
    </location>
</feature>
<dbReference type="AlphaFoldDB" id="A0A6L6WWF7"/>
<dbReference type="RefSeq" id="WP_343040900.1">
    <property type="nucleotide sequence ID" value="NZ_WPNZ01000007.1"/>
</dbReference>
<evidence type="ECO:0000313" key="2">
    <source>
        <dbReference type="EMBL" id="MVO86109.1"/>
    </source>
</evidence>
<dbReference type="EMBL" id="WPNZ01000007">
    <property type="protein sequence ID" value="MVO86109.1"/>
    <property type="molecule type" value="Genomic_DNA"/>
</dbReference>
<reference evidence="2 3" key="1">
    <citation type="submission" date="2019-11" db="EMBL/GenBank/DDBJ databases">
        <title>Streptomyces typhae sp. nov., a novel endophytic actinomycete isolated from the root of cattail pollen (Typha angustifolia L.).</title>
        <authorList>
            <person name="Peng C."/>
        </authorList>
    </citation>
    <scope>NUCLEOTIDE SEQUENCE [LARGE SCALE GENOMIC DNA]</scope>
    <source>
        <strain evidence="3">p1417</strain>
    </source>
</reference>
<feature type="compositionally biased region" description="Gly residues" evidence="1">
    <location>
        <begin position="466"/>
        <end position="475"/>
    </location>
</feature>
<evidence type="ECO:0000256" key="1">
    <source>
        <dbReference type="SAM" id="MobiDB-lite"/>
    </source>
</evidence>
<dbReference type="PRINTS" id="PR01217">
    <property type="entry name" value="PRICHEXTENSN"/>
</dbReference>
<keyword evidence="3" id="KW-1185">Reference proteome</keyword>
<feature type="compositionally biased region" description="Low complexity" evidence="1">
    <location>
        <begin position="360"/>
        <end position="374"/>
    </location>
</feature>
<name>A0A6L6WWF7_9ACTN</name>
<feature type="compositionally biased region" description="Pro residues" evidence="1">
    <location>
        <begin position="58"/>
        <end position="70"/>
    </location>
</feature>
<dbReference type="Proteomes" id="UP000483802">
    <property type="component" value="Unassembled WGS sequence"/>
</dbReference>
<evidence type="ECO:0000313" key="3">
    <source>
        <dbReference type="Proteomes" id="UP000483802"/>
    </source>
</evidence>
<feature type="compositionally biased region" description="Gly residues" evidence="1">
    <location>
        <begin position="277"/>
        <end position="287"/>
    </location>
</feature>
<feature type="compositionally biased region" description="Polar residues" evidence="1">
    <location>
        <begin position="1"/>
        <end position="18"/>
    </location>
</feature>
<organism evidence="2 3">
    <name type="scientific">Streptomyces typhae</name>
    <dbReference type="NCBI Taxonomy" id="2681492"/>
    <lineage>
        <taxon>Bacteria</taxon>
        <taxon>Bacillati</taxon>
        <taxon>Actinomycetota</taxon>
        <taxon>Actinomycetes</taxon>
        <taxon>Kitasatosporales</taxon>
        <taxon>Streptomycetaceae</taxon>
        <taxon>Streptomyces</taxon>
    </lineage>
</organism>
<feature type="region of interest" description="Disordered" evidence="1">
    <location>
        <begin position="606"/>
        <end position="631"/>
    </location>
</feature>
<feature type="compositionally biased region" description="Low complexity" evidence="1">
    <location>
        <begin position="148"/>
        <end position="206"/>
    </location>
</feature>
<proteinExistence type="predicted"/>
<feature type="compositionally biased region" description="Pro residues" evidence="1">
    <location>
        <begin position="219"/>
        <end position="232"/>
    </location>
</feature>
<sequence>MTQQSGQGAASSEPQQPSARHAHEGIVLPADGSAPLMPGTTGDHAAPPVGSPWGDPWGPAPSTPAPPPAPGAGEAWGAPYQESAAPSAQPGAGMPLPPEGTQPPSTGAPLPPEGYAPTPGQIPGQGQIPVAGGTYQPQPQAQPPQAQPPQAQQMHQQYQNHQPHQPHQPQAYEQPHAQQEHQPYQQHQHAQQQHQHAQQQPYEQPYQPQPGPHAQAPSRPLPPVNPSQPLPPVDQGAPRGGHLPSAGQYDAAYGSPGPAHAGPAHAAYPGGQPDPGYPGGAGTGGGRHAASGPMPTGPDAEATQFIAPIPAEVPGALPPERPADGATQFLGRAGDVLPGAAPGVPDDNAPTQFIAPITDSGAPSGPAAASPAAAYGVRPGAPGDRQPPAEFDSLFRREPEPEGPASTQQMPRIQAPGPGPVPEPAPMGGVPEPDAGRNRRGRGGSKMPLLAAVGVGIAVLGVGAGALLSGGGGGSDGEEAKDDSQPLASSASPESKKPTPTADPAKKQAVALDKLLADSNNSRESVIGAVRDVGKCTNLKQAATDLRAAARQRNGLVGRLSGLTVDELPANTRLTAALNKAWKASASADNHYAAWADQVARKKGCRKGHARQTGHSAAGNRASGEATQAKQQAATLWNAIAQKHGLTKRDKAQL</sequence>
<gene>
    <name evidence="2" type="ORF">GPA10_15440</name>
</gene>
<feature type="region of interest" description="Disordered" evidence="1">
    <location>
        <begin position="1"/>
        <end position="446"/>
    </location>
</feature>
<comment type="caution">
    <text evidence="2">The sequence shown here is derived from an EMBL/GenBank/DDBJ whole genome shotgun (WGS) entry which is preliminary data.</text>
</comment>